<evidence type="ECO:0000256" key="1">
    <source>
        <dbReference type="SAM" id="Phobius"/>
    </source>
</evidence>
<keyword evidence="1" id="KW-0472">Membrane</keyword>
<gene>
    <name evidence="2" type="ORF">SDC9_71853</name>
</gene>
<dbReference type="AlphaFoldDB" id="A0A644Y9Q7"/>
<proteinExistence type="predicted"/>
<dbReference type="EMBL" id="VSSQ01004479">
    <property type="protein sequence ID" value="MPM25362.1"/>
    <property type="molecule type" value="Genomic_DNA"/>
</dbReference>
<sequence length="102" mass="11734">MAFIWYGMFRIMDRAYENRGIIQLQWAAYIFLIFAIIEIILTAYNYHTQAEHGETVVIIQEETLRASSGDGNRLDQRGTGYCPQCGTMAKEEPFCRNCGTKL</sequence>
<keyword evidence="1" id="KW-0812">Transmembrane</keyword>
<comment type="caution">
    <text evidence="2">The sequence shown here is derived from an EMBL/GenBank/DDBJ whole genome shotgun (WGS) entry which is preliminary data.</text>
</comment>
<name>A0A644Y9Q7_9ZZZZ</name>
<protein>
    <recommendedName>
        <fullName evidence="3">Zinc-ribbon domain-containing protein</fullName>
    </recommendedName>
</protein>
<feature type="transmembrane region" description="Helical" evidence="1">
    <location>
        <begin position="21"/>
        <end position="44"/>
    </location>
</feature>
<reference evidence="2" key="1">
    <citation type="submission" date="2019-08" db="EMBL/GenBank/DDBJ databases">
        <authorList>
            <person name="Kucharzyk K."/>
            <person name="Murdoch R.W."/>
            <person name="Higgins S."/>
            <person name="Loffler F."/>
        </authorList>
    </citation>
    <scope>NUCLEOTIDE SEQUENCE</scope>
</reference>
<keyword evidence="1" id="KW-1133">Transmembrane helix</keyword>
<evidence type="ECO:0000313" key="2">
    <source>
        <dbReference type="EMBL" id="MPM25362.1"/>
    </source>
</evidence>
<evidence type="ECO:0008006" key="3">
    <source>
        <dbReference type="Google" id="ProtNLM"/>
    </source>
</evidence>
<organism evidence="2">
    <name type="scientific">bioreactor metagenome</name>
    <dbReference type="NCBI Taxonomy" id="1076179"/>
    <lineage>
        <taxon>unclassified sequences</taxon>
        <taxon>metagenomes</taxon>
        <taxon>ecological metagenomes</taxon>
    </lineage>
</organism>
<accession>A0A644Y9Q7</accession>